<sequence>MSPVIQMLAVLAAIFGLASAQTVTTDATHAVIMDGDTGDILFSKGGNEPIPPASMSKLMTVAVVLDMIKRGELTPDTEFDVSAKAWRTGGSKMFVLVDTKIRVEDLLKGIITLSGNDAAVVVAENIAGDEASFAALMNLKAKEWGLKQSHFSNPHGMTDEGQRMSAADIAKLARHMWSEYPAYRYLYSIPEMTWSDITQANRNPLLAGFPGADGMKTGHTEEAGYGMVGSASKDGVRRIIVVTGLPSLQARARESVRMMEIAFNQYLTQTYYGPDDIVTELTVFGGKEELLPVKLGAAMTFTRHRKILEGAEARITYRDPIIAPVRTGEQVAVMRFTMPGEPVREYPLYAAATVEEKGVFAKMGMGLKILFTPPAEAE</sequence>
<evidence type="ECO:0000256" key="11">
    <source>
        <dbReference type="ARBA" id="ARBA00023316"/>
    </source>
</evidence>
<dbReference type="GO" id="GO:0008360">
    <property type="term" value="P:regulation of cell shape"/>
    <property type="evidence" value="ECO:0007669"/>
    <property type="project" value="UniProtKB-KW"/>
</dbReference>
<evidence type="ECO:0000256" key="13">
    <source>
        <dbReference type="PIRSR" id="PIRSR618044-1"/>
    </source>
</evidence>
<feature type="binding site" evidence="14">
    <location>
        <position position="216"/>
    </location>
    <ligand>
        <name>substrate</name>
    </ligand>
</feature>
<dbReference type="InterPro" id="IPR001967">
    <property type="entry name" value="Peptidase_S11_N"/>
</dbReference>
<evidence type="ECO:0000256" key="10">
    <source>
        <dbReference type="ARBA" id="ARBA00022984"/>
    </source>
</evidence>
<feature type="active site" evidence="13">
    <location>
        <position position="114"/>
    </location>
</feature>
<proteinExistence type="inferred from homology"/>
<comment type="function">
    <text evidence="1">Removes C-terminal D-alanyl residues from sugar-peptide cell wall precursors.</text>
</comment>
<dbReference type="GO" id="GO:0006508">
    <property type="term" value="P:proteolysis"/>
    <property type="evidence" value="ECO:0007669"/>
    <property type="project" value="UniProtKB-KW"/>
</dbReference>
<dbReference type="InterPro" id="IPR012907">
    <property type="entry name" value="Peptidase_S11_C"/>
</dbReference>
<evidence type="ECO:0000259" key="17">
    <source>
        <dbReference type="SMART" id="SM00936"/>
    </source>
</evidence>
<dbReference type="PANTHER" id="PTHR21581:SF6">
    <property type="entry name" value="TRAFFICKING PROTEIN PARTICLE COMPLEX SUBUNIT 12"/>
    <property type="match status" value="1"/>
</dbReference>
<keyword evidence="19" id="KW-1185">Reference proteome</keyword>
<dbReference type="SUPFAM" id="SSF56601">
    <property type="entry name" value="beta-lactamase/transpeptidase-like"/>
    <property type="match status" value="1"/>
</dbReference>
<evidence type="ECO:0000256" key="7">
    <source>
        <dbReference type="ARBA" id="ARBA00022729"/>
    </source>
</evidence>
<comment type="similarity">
    <text evidence="3 15">Belongs to the peptidase S11 family.</text>
</comment>
<dbReference type="Pfam" id="PF00768">
    <property type="entry name" value="Peptidase_S11"/>
    <property type="match status" value="1"/>
</dbReference>
<feature type="active site" description="Acyl-ester intermediate" evidence="13">
    <location>
        <position position="54"/>
    </location>
</feature>
<accession>A0A371RF23</accession>
<comment type="pathway">
    <text evidence="2">Cell wall biogenesis; peptidoglycan biosynthesis.</text>
</comment>
<dbReference type="Proteomes" id="UP000264589">
    <property type="component" value="Unassembled WGS sequence"/>
</dbReference>
<comment type="catalytic activity">
    <reaction evidence="12">
        <text>Preferential cleavage: (Ac)2-L-Lys-D-Ala-|-D-Ala. Also transpeptidation of peptidyl-alanyl moieties that are N-acyl substituents of D-alanine.</text>
        <dbReference type="EC" id="3.4.16.4"/>
    </reaction>
</comment>
<dbReference type="InterPro" id="IPR037167">
    <property type="entry name" value="Peptidase_S11_C_sf"/>
</dbReference>
<dbReference type="Gene3D" id="3.40.710.10">
    <property type="entry name" value="DD-peptidase/beta-lactamase superfamily"/>
    <property type="match status" value="1"/>
</dbReference>
<dbReference type="SUPFAM" id="SSF69189">
    <property type="entry name" value="Penicillin-binding protein associated domain"/>
    <property type="match status" value="1"/>
</dbReference>
<evidence type="ECO:0000256" key="3">
    <source>
        <dbReference type="ARBA" id="ARBA00007164"/>
    </source>
</evidence>
<dbReference type="Pfam" id="PF07943">
    <property type="entry name" value="PBP5_C"/>
    <property type="match status" value="1"/>
</dbReference>
<reference evidence="18 19" key="1">
    <citation type="submission" date="2018-08" db="EMBL/GenBank/DDBJ databases">
        <title>Parvularcula sp. SM1705, isolated from surface water of the South Sea China.</title>
        <authorList>
            <person name="Sun L."/>
        </authorList>
    </citation>
    <scope>NUCLEOTIDE SEQUENCE [LARGE SCALE GENOMIC DNA]</scope>
    <source>
        <strain evidence="18 19">SM1705</strain>
    </source>
</reference>
<dbReference type="GO" id="GO:0009252">
    <property type="term" value="P:peptidoglycan biosynthetic process"/>
    <property type="evidence" value="ECO:0007669"/>
    <property type="project" value="UniProtKB-UniPathway"/>
</dbReference>
<keyword evidence="11" id="KW-0961">Cell wall biogenesis/degradation</keyword>
<dbReference type="AlphaFoldDB" id="A0A371RF23"/>
<comment type="caution">
    <text evidence="18">The sequence shown here is derived from an EMBL/GenBank/DDBJ whole genome shotgun (WGS) entry which is preliminary data.</text>
</comment>
<evidence type="ECO:0000313" key="19">
    <source>
        <dbReference type="Proteomes" id="UP000264589"/>
    </source>
</evidence>
<evidence type="ECO:0000313" key="18">
    <source>
        <dbReference type="EMBL" id="RFB04059.1"/>
    </source>
</evidence>
<evidence type="ECO:0000256" key="12">
    <source>
        <dbReference type="ARBA" id="ARBA00034000"/>
    </source>
</evidence>
<evidence type="ECO:0000256" key="16">
    <source>
        <dbReference type="SAM" id="SignalP"/>
    </source>
</evidence>
<keyword evidence="5 18" id="KW-0121">Carboxypeptidase</keyword>
<dbReference type="FunCoup" id="A0A371RF23">
    <property type="interactions" value="418"/>
</dbReference>
<dbReference type="EC" id="3.4.16.4" evidence="4"/>
<name>A0A371RF23_9PROT</name>
<protein>
    <recommendedName>
        <fullName evidence="4">serine-type D-Ala-D-Ala carboxypeptidase</fullName>
        <ecNumber evidence="4">3.4.16.4</ecNumber>
    </recommendedName>
</protein>
<evidence type="ECO:0000256" key="6">
    <source>
        <dbReference type="ARBA" id="ARBA00022670"/>
    </source>
</evidence>
<keyword evidence="8" id="KW-0378">Hydrolase</keyword>
<keyword evidence="6" id="KW-0645">Protease</keyword>
<dbReference type="InterPro" id="IPR012338">
    <property type="entry name" value="Beta-lactam/transpept-like"/>
</dbReference>
<dbReference type="UniPathway" id="UPA00219"/>
<dbReference type="GO" id="GO:0071555">
    <property type="term" value="P:cell wall organization"/>
    <property type="evidence" value="ECO:0007669"/>
    <property type="project" value="UniProtKB-KW"/>
</dbReference>
<evidence type="ECO:0000256" key="5">
    <source>
        <dbReference type="ARBA" id="ARBA00022645"/>
    </source>
</evidence>
<evidence type="ECO:0000256" key="2">
    <source>
        <dbReference type="ARBA" id="ARBA00004752"/>
    </source>
</evidence>
<keyword evidence="7 16" id="KW-0732">Signal</keyword>
<evidence type="ECO:0000256" key="15">
    <source>
        <dbReference type="RuleBase" id="RU004016"/>
    </source>
</evidence>
<dbReference type="Gene3D" id="2.60.410.10">
    <property type="entry name" value="D-Ala-D-Ala carboxypeptidase, C-terminal domain"/>
    <property type="match status" value="1"/>
</dbReference>
<dbReference type="InterPro" id="IPR015956">
    <property type="entry name" value="Peniciliin-bd_prot_C_sf"/>
</dbReference>
<keyword evidence="9" id="KW-0133">Cell shape</keyword>
<dbReference type="PRINTS" id="PR00725">
    <property type="entry name" value="DADACBPTASE1"/>
</dbReference>
<dbReference type="EMBL" id="QUQO01000001">
    <property type="protein sequence ID" value="RFB04059.1"/>
    <property type="molecule type" value="Genomic_DNA"/>
</dbReference>
<feature type="chain" id="PRO_5016804648" description="serine-type D-Ala-D-Ala carboxypeptidase" evidence="16">
    <location>
        <begin position="21"/>
        <end position="378"/>
    </location>
</feature>
<feature type="signal peptide" evidence="16">
    <location>
        <begin position="1"/>
        <end position="20"/>
    </location>
</feature>
<evidence type="ECO:0000256" key="9">
    <source>
        <dbReference type="ARBA" id="ARBA00022960"/>
    </source>
</evidence>
<gene>
    <name evidence="18" type="ORF">DX908_01425</name>
</gene>
<dbReference type="InParanoid" id="A0A371RF23"/>
<keyword evidence="10" id="KW-0573">Peptidoglycan synthesis</keyword>
<dbReference type="PANTHER" id="PTHR21581">
    <property type="entry name" value="D-ALANYL-D-ALANINE CARBOXYPEPTIDASE"/>
    <property type="match status" value="1"/>
</dbReference>
<evidence type="ECO:0000256" key="1">
    <source>
        <dbReference type="ARBA" id="ARBA00003217"/>
    </source>
</evidence>
<evidence type="ECO:0000256" key="14">
    <source>
        <dbReference type="PIRSR" id="PIRSR618044-2"/>
    </source>
</evidence>
<dbReference type="SMART" id="SM00936">
    <property type="entry name" value="PBP5_C"/>
    <property type="match status" value="1"/>
</dbReference>
<dbReference type="InterPro" id="IPR018044">
    <property type="entry name" value="Peptidase_S11"/>
</dbReference>
<evidence type="ECO:0000256" key="8">
    <source>
        <dbReference type="ARBA" id="ARBA00022801"/>
    </source>
</evidence>
<feature type="active site" description="Proton acceptor" evidence="13">
    <location>
        <position position="57"/>
    </location>
</feature>
<feature type="domain" description="Peptidase S11 D-Ala-D-Ala carboxypeptidase A C-terminal" evidence="17">
    <location>
        <begin position="266"/>
        <end position="356"/>
    </location>
</feature>
<dbReference type="GO" id="GO:0009002">
    <property type="term" value="F:serine-type D-Ala-D-Ala carboxypeptidase activity"/>
    <property type="evidence" value="ECO:0007669"/>
    <property type="project" value="UniProtKB-EC"/>
</dbReference>
<evidence type="ECO:0000256" key="4">
    <source>
        <dbReference type="ARBA" id="ARBA00012448"/>
    </source>
</evidence>
<organism evidence="18 19">
    <name type="scientific">Parvularcula marina</name>
    <dbReference type="NCBI Taxonomy" id="2292771"/>
    <lineage>
        <taxon>Bacteria</taxon>
        <taxon>Pseudomonadati</taxon>
        <taxon>Pseudomonadota</taxon>
        <taxon>Alphaproteobacteria</taxon>
        <taxon>Parvularculales</taxon>
        <taxon>Parvularculaceae</taxon>
        <taxon>Parvularcula</taxon>
    </lineage>
</organism>